<dbReference type="Proteomes" id="UP000681722">
    <property type="component" value="Unassembled WGS sequence"/>
</dbReference>
<comment type="similarity">
    <text evidence="1">Belongs to the palmitoyl-protein thioesterase family.</text>
</comment>
<reference evidence="6" key="1">
    <citation type="submission" date="2021-02" db="EMBL/GenBank/DDBJ databases">
        <authorList>
            <person name="Nowell W R."/>
        </authorList>
    </citation>
    <scope>NUCLEOTIDE SEQUENCE</scope>
</reference>
<name>A0A814YJE7_9BILA</name>
<dbReference type="Proteomes" id="UP000663829">
    <property type="component" value="Unassembled WGS sequence"/>
</dbReference>
<dbReference type="GO" id="GO:0098599">
    <property type="term" value="F:palmitoyl hydrolase activity"/>
    <property type="evidence" value="ECO:0007669"/>
    <property type="project" value="InterPro"/>
</dbReference>
<dbReference type="GO" id="GO:0016790">
    <property type="term" value="F:thiolester hydrolase activity"/>
    <property type="evidence" value="ECO:0007669"/>
    <property type="project" value="TreeGrafter"/>
</dbReference>
<gene>
    <name evidence="6" type="ORF">GPM918_LOCUS25182</name>
    <name evidence="7" type="ORF">SRO942_LOCUS25188</name>
</gene>
<dbReference type="GO" id="GO:0005764">
    <property type="term" value="C:lysosome"/>
    <property type="evidence" value="ECO:0007669"/>
    <property type="project" value="TreeGrafter"/>
</dbReference>
<evidence type="ECO:0000256" key="3">
    <source>
        <dbReference type="ARBA" id="ARBA00022801"/>
    </source>
</evidence>
<dbReference type="PANTHER" id="PTHR11247:SF67">
    <property type="entry name" value="PALMITOYL-PROTEIN THIOESTERASE 3"/>
    <property type="match status" value="1"/>
</dbReference>
<protein>
    <recommendedName>
        <fullName evidence="9">Palmitoyl-protein thioesterase 1</fullName>
    </recommendedName>
</protein>
<dbReference type="Gene3D" id="3.40.50.1820">
    <property type="entry name" value="alpha/beta hydrolase"/>
    <property type="match status" value="1"/>
</dbReference>
<dbReference type="EMBL" id="CAJOBC010009678">
    <property type="protein sequence ID" value="CAF3993847.1"/>
    <property type="molecule type" value="Genomic_DNA"/>
</dbReference>
<evidence type="ECO:0000256" key="2">
    <source>
        <dbReference type="ARBA" id="ARBA00022729"/>
    </source>
</evidence>
<dbReference type="InterPro" id="IPR002472">
    <property type="entry name" value="Palm_thioest"/>
</dbReference>
<dbReference type="OrthoDB" id="155976at2759"/>
<keyword evidence="8" id="KW-1185">Reference proteome</keyword>
<keyword evidence="5" id="KW-0325">Glycoprotein</keyword>
<dbReference type="SUPFAM" id="SSF53474">
    <property type="entry name" value="alpha/beta-Hydrolases"/>
    <property type="match status" value="1"/>
</dbReference>
<sequence>MNELAGWINETYPGIYVRNIEIGNGYEDSLFMPMNKQVELFCQQIFSDENLKDGFSLLGFSQGSLITRAAVQRCSFPNAYNLITLSGIHGGEFGIPYIELLPPKLREFATKYMYTDYVQKLISFAGYWRDPYQLDKYYTESQFLSVINNEGKTRNETYRQNLLKLNAFVMTYSDIDEIISPLESGWFMSYGPNSLKVQLWNDSREFQEDLVGMRTHLDQGRLHTYISHCKHQDNPHKPNKEFLFKNIMQYFNNTL</sequence>
<proteinExistence type="inferred from homology"/>
<evidence type="ECO:0000313" key="7">
    <source>
        <dbReference type="EMBL" id="CAF3993847.1"/>
    </source>
</evidence>
<evidence type="ECO:0000256" key="5">
    <source>
        <dbReference type="ARBA" id="ARBA00023180"/>
    </source>
</evidence>
<keyword evidence="2" id="KW-0732">Signal</keyword>
<evidence type="ECO:0008006" key="9">
    <source>
        <dbReference type="Google" id="ProtNLM"/>
    </source>
</evidence>
<evidence type="ECO:0000256" key="4">
    <source>
        <dbReference type="ARBA" id="ARBA00023157"/>
    </source>
</evidence>
<dbReference type="PANTHER" id="PTHR11247">
    <property type="entry name" value="PALMITOYL-PROTEIN THIOESTERASE/DOLICHYLDIPHOSPHATASE 1"/>
    <property type="match status" value="1"/>
</dbReference>
<comment type="caution">
    <text evidence="6">The sequence shown here is derived from an EMBL/GenBank/DDBJ whole genome shotgun (WGS) entry which is preliminary data.</text>
</comment>
<evidence type="ECO:0000313" key="6">
    <source>
        <dbReference type="EMBL" id="CAF1231193.1"/>
    </source>
</evidence>
<evidence type="ECO:0000313" key="8">
    <source>
        <dbReference type="Proteomes" id="UP000663829"/>
    </source>
</evidence>
<organism evidence="6 8">
    <name type="scientific">Didymodactylos carnosus</name>
    <dbReference type="NCBI Taxonomy" id="1234261"/>
    <lineage>
        <taxon>Eukaryota</taxon>
        <taxon>Metazoa</taxon>
        <taxon>Spiralia</taxon>
        <taxon>Gnathifera</taxon>
        <taxon>Rotifera</taxon>
        <taxon>Eurotatoria</taxon>
        <taxon>Bdelloidea</taxon>
        <taxon>Philodinida</taxon>
        <taxon>Philodinidae</taxon>
        <taxon>Didymodactylos</taxon>
    </lineage>
</organism>
<evidence type="ECO:0000256" key="1">
    <source>
        <dbReference type="ARBA" id="ARBA00010758"/>
    </source>
</evidence>
<dbReference type="EMBL" id="CAJNOQ010009673">
    <property type="protein sequence ID" value="CAF1231193.1"/>
    <property type="molecule type" value="Genomic_DNA"/>
</dbReference>
<dbReference type="InterPro" id="IPR029058">
    <property type="entry name" value="AB_hydrolase_fold"/>
</dbReference>
<accession>A0A814YJE7</accession>
<dbReference type="Pfam" id="PF02089">
    <property type="entry name" value="Palm_thioest"/>
    <property type="match status" value="1"/>
</dbReference>
<dbReference type="AlphaFoldDB" id="A0A814YJE7"/>
<keyword evidence="4" id="KW-1015">Disulfide bond</keyword>
<dbReference type="PRINTS" id="PR00414">
    <property type="entry name" value="PPTHIESTRASE"/>
</dbReference>
<keyword evidence="3" id="KW-0378">Hydrolase</keyword>